<evidence type="ECO:0000259" key="3">
    <source>
        <dbReference type="PROSITE" id="PS51736"/>
    </source>
</evidence>
<dbReference type="SMART" id="SM00857">
    <property type="entry name" value="Resolvase"/>
    <property type="match status" value="1"/>
</dbReference>
<dbReference type="SUPFAM" id="SSF53041">
    <property type="entry name" value="Resolvase-like"/>
    <property type="match status" value="1"/>
</dbReference>
<sequence>MVNATAPSQRLVAYERVSTARQRKSGLGLDAQRKAIDDFATSRSAAVFARFTEVESGKRADRPELLKALQLAKLTGATLVIAKLDRLSRNAAFLLTLRDSGVRFLACDMPEANDLTVGIMALVAQQEREAISRRTREALAAAKARGVKLGNPNGAAALRRAGKGGAALRATVQTNADRHAAELAEVIVDIRTQGHTTLRAMAAELNERCILTRRGGRWCPSNVKNLLDRQRSQRNPRYCVWEMPDDHV</sequence>
<dbReference type="Gene3D" id="3.40.50.1390">
    <property type="entry name" value="Resolvase, N-terminal catalytic domain"/>
    <property type="match status" value="1"/>
</dbReference>
<dbReference type="EMBL" id="JBHSGI010000012">
    <property type="protein sequence ID" value="MFC4669464.1"/>
    <property type="molecule type" value="Genomic_DNA"/>
</dbReference>
<gene>
    <name evidence="4" type="ORF">ACFO5X_12955</name>
</gene>
<keyword evidence="2" id="KW-0233">DNA recombination</keyword>
<dbReference type="Pfam" id="PF00239">
    <property type="entry name" value="Resolvase"/>
    <property type="match status" value="1"/>
</dbReference>
<comment type="caution">
    <text evidence="4">The sequence shown here is derived from an EMBL/GenBank/DDBJ whole genome shotgun (WGS) entry which is preliminary data.</text>
</comment>
<dbReference type="InterPro" id="IPR050639">
    <property type="entry name" value="SSR_resolvase"/>
</dbReference>
<dbReference type="Proteomes" id="UP001595973">
    <property type="component" value="Unassembled WGS sequence"/>
</dbReference>
<dbReference type="PANTHER" id="PTHR30461">
    <property type="entry name" value="DNA-INVERTASE FROM LAMBDOID PROPHAGE"/>
    <property type="match status" value="1"/>
</dbReference>
<feature type="domain" description="Resolvase/invertase-type recombinase catalytic" evidence="3">
    <location>
        <begin position="10"/>
        <end position="146"/>
    </location>
</feature>
<accession>A0ABV9KHX4</accession>
<protein>
    <submittedName>
        <fullName evidence="4">Recombinase family protein</fullName>
    </submittedName>
</protein>
<evidence type="ECO:0000256" key="1">
    <source>
        <dbReference type="ARBA" id="ARBA00023125"/>
    </source>
</evidence>
<evidence type="ECO:0000313" key="5">
    <source>
        <dbReference type="Proteomes" id="UP001595973"/>
    </source>
</evidence>
<proteinExistence type="predicted"/>
<dbReference type="PROSITE" id="PS51736">
    <property type="entry name" value="RECOMBINASES_3"/>
    <property type="match status" value="1"/>
</dbReference>
<dbReference type="RefSeq" id="WP_380717894.1">
    <property type="nucleotide sequence ID" value="NZ_JBHSGI010000012.1"/>
</dbReference>
<dbReference type="CDD" id="cd00338">
    <property type="entry name" value="Ser_Recombinase"/>
    <property type="match status" value="1"/>
</dbReference>
<keyword evidence="5" id="KW-1185">Reference proteome</keyword>
<name>A0ABV9KHX4_9RHOB</name>
<dbReference type="InterPro" id="IPR036162">
    <property type="entry name" value="Resolvase-like_N_sf"/>
</dbReference>
<keyword evidence="1" id="KW-0238">DNA-binding</keyword>
<dbReference type="PANTHER" id="PTHR30461:SF2">
    <property type="entry name" value="SERINE RECOMBINASE PINE-RELATED"/>
    <property type="match status" value="1"/>
</dbReference>
<organism evidence="4 5">
    <name type="scientific">Seohaeicola nanhaiensis</name>
    <dbReference type="NCBI Taxonomy" id="1387282"/>
    <lineage>
        <taxon>Bacteria</taxon>
        <taxon>Pseudomonadati</taxon>
        <taxon>Pseudomonadota</taxon>
        <taxon>Alphaproteobacteria</taxon>
        <taxon>Rhodobacterales</taxon>
        <taxon>Roseobacteraceae</taxon>
        <taxon>Seohaeicola</taxon>
    </lineage>
</organism>
<reference evidence="5" key="1">
    <citation type="journal article" date="2019" name="Int. J. Syst. Evol. Microbiol.">
        <title>The Global Catalogue of Microorganisms (GCM) 10K type strain sequencing project: providing services to taxonomists for standard genome sequencing and annotation.</title>
        <authorList>
            <consortium name="The Broad Institute Genomics Platform"/>
            <consortium name="The Broad Institute Genome Sequencing Center for Infectious Disease"/>
            <person name="Wu L."/>
            <person name="Ma J."/>
        </authorList>
    </citation>
    <scope>NUCLEOTIDE SEQUENCE [LARGE SCALE GENOMIC DNA]</scope>
    <source>
        <strain evidence="5">CGMCC 4.7283</strain>
    </source>
</reference>
<evidence type="ECO:0000256" key="2">
    <source>
        <dbReference type="ARBA" id="ARBA00023172"/>
    </source>
</evidence>
<evidence type="ECO:0000313" key="4">
    <source>
        <dbReference type="EMBL" id="MFC4669464.1"/>
    </source>
</evidence>
<dbReference type="InterPro" id="IPR006119">
    <property type="entry name" value="Resolv_N"/>
</dbReference>